<sequence>MSRIRVLPENLANQIAAGEVVERPASVVKELLENAVDAGARNISVQVEGRAVGLLRVSDDGSGMDADDLLLALERHATSKIADAEGLAAISTLGFRGEALPSIASVARLLLSSRPQGADLGTLVEVRFGTVRRVQETGAAQGTVVEVRDLFANVPARRKFLKSPRTELYHVEECVKNCGLAFPGLGLHYQVDGRTVLQWPAGVDDAAGRIRRLLGKRGELELVPVGEPGEGTVSEPVVTGLLLTPEETPATGARLRLFVNGRPVRDRMLSHAVAEGLHHQLLRGRQPAGVLFLRVDPATVDVNVHPTKQEIRFRQSGQVHDAVRAAVRKAVELHEQEKSRRLFGSAGAAVRKPPAPEAGQRAPAAESAAQGRLFRSATAAGGSVAPAAALGAASPSPPETVLAINSAEAPGDYPSSAVAQPPPAVAEPPAPPIAPEPRAAASPAIACGLEDAAPQLLGQVLHSYIICATADGMLAIDQHAAHERLLYERLLAQYNERGLARQALLFPAVLECSPAEAAVLEARGGEIARLGLGIETFGGHSYLIKAVPALLASHSPTEILAGVLSRYLDDGTNRGGGDGRLEAVLAGMACKAAVKAGQVLAPAEMQGLLKEMQGAGIFSRCPHGRPVVRHFGARELERWFNR</sequence>
<dbReference type="FunCoup" id="D6Z3A8">
    <property type="interactions" value="238"/>
</dbReference>
<dbReference type="Gene3D" id="3.30.1540.20">
    <property type="entry name" value="MutL, C-terminal domain, dimerisation subdomain"/>
    <property type="match status" value="1"/>
</dbReference>
<dbReference type="SMART" id="SM00853">
    <property type="entry name" value="MutL_C"/>
    <property type="match status" value="1"/>
</dbReference>
<comment type="similarity">
    <text evidence="1 5">Belongs to the DNA mismatch repair MutL/HexB family.</text>
</comment>
<dbReference type="EMBL" id="CP001940">
    <property type="protein sequence ID" value="ADH86033.1"/>
    <property type="molecule type" value="Genomic_DNA"/>
</dbReference>
<dbReference type="InterPro" id="IPR014721">
    <property type="entry name" value="Ribsml_uS5_D2-typ_fold_subgr"/>
</dbReference>
<evidence type="ECO:0000256" key="1">
    <source>
        <dbReference type="ARBA" id="ARBA00006082"/>
    </source>
</evidence>
<evidence type="ECO:0000256" key="5">
    <source>
        <dbReference type="HAMAP-Rule" id="MF_00149"/>
    </source>
</evidence>
<gene>
    <name evidence="5" type="primary">mutL</name>
    <name evidence="9" type="ordered locus">DaAHT2_1338</name>
</gene>
<dbReference type="Gene3D" id="3.30.230.10">
    <property type="match status" value="1"/>
</dbReference>
<reference evidence="10" key="1">
    <citation type="submission" date="2010-02" db="EMBL/GenBank/DDBJ databases">
        <title>Complete sequence of Desulfurivibrio alkaliphilus AHT2.</title>
        <authorList>
            <consortium name="US DOE Joint Genome Institute"/>
            <person name="Pitluck S."/>
            <person name="Chertkov O."/>
            <person name="Detter J.C."/>
            <person name="Han C."/>
            <person name="Tapia R."/>
            <person name="Larimer F."/>
            <person name="Land M."/>
            <person name="Hauser L."/>
            <person name="Kyrpides N."/>
            <person name="Mikhailova N."/>
            <person name="Sorokin D.Y."/>
            <person name="Muyzer G."/>
            <person name="Woyke T."/>
        </authorList>
    </citation>
    <scope>NUCLEOTIDE SEQUENCE [LARGE SCALE GENOMIC DNA]</scope>
    <source>
        <strain evidence="10">DSM 19089 / UNIQEM U267 / AHT2</strain>
    </source>
</reference>
<dbReference type="Gene3D" id="3.30.565.10">
    <property type="entry name" value="Histidine kinase-like ATPase, C-terminal domain"/>
    <property type="match status" value="1"/>
</dbReference>
<proteinExistence type="inferred from homology"/>
<dbReference type="FunFam" id="3.30.565.10:FF:000003">
    <property type="entry name" value="DNA mismatch repair endonuclease MutL"/>
    <property type="match status" value="1"/>
</dbReference>
<dbReference type="HOGENOM" id="CLU_004131_4_2_7"/>
<dbReference type="InterPro" id="IPR037198">
    <property type="entry name" value="MutL_C_sf"/>
</dbReference>
<dbReference type="AlphaFoldDB" id="D6Z3A8"/>
<evidence type="ECO:0000313" key="10">
    <source>
        <dbReference type="Proteomes" id="UP000001508"/>
    </source>
</evidence>
<dbReference type="Pfam" id="PF13589">
    <property type="entry name" value="HATPase_c_3"/>
    <property type="match status" value="1"/>
</dbReference>
<organism evidence="9 10">
    <name type="scientific">Desulfurivibrio alkaliphilus (strain DSM 19089 / UNIQEM U267 / AHT2)</name>
    <dbReference type="NCBI Taxonomy" id="589865"/>
    <lineage>
        <taxon>Bacteria</taxon>
        <taxon>Pseudomonadati</taxon>
        <taxon>Thermodesulfobacteriota</taxon>
        <taxon>Desulfobulbia</taxon>
        <taxon>Desulfobulbales</taxon>
        <taxon>Desulfobulbaceae</taxon>
        <taxon>Desulfurivibrio</taxon>
    </lineage>
</organism>
<dbReference type="InterPro" id="IPR036890">
    <property type="entry name" value="HATPase_C_sf"/>
</dbReference>
<dbReference type="PANTHER" id="PTHR10073">
    <property type="entry name" value="DNA MISMATCH REPAIR PROTEIN MLH, PMS, MUTL"/>
    <property type="match status" value="1"/>
</dbReference>
<dbReference type="InterPro" id="IPR002099">
    <property type="entry name" value="MutL/Mlh/PMS"/>
</dbReference>
<feature type="compositionally biased region" description="Pro residues" evidence="6">
    <location>
        <begin position="420"/>
        <end position="435"/>
    </location>
</feature>
<dbReference type="GO" id="GO:0006298">
    <property type="term" value="P:mismatch repair"/>
    <property type="evidence" value="ECO:0007669"/>
    <property type="project" value="UniProtKB-UniRule"/>
</dbReference>
<comment type="function">
    <text evidence="5">This protein is involved in the repair of mismatches in DNA. It is required for dam-dependent methyl-directed DNA mismatch repair. May act as a 'molecular matchmaker', a protein that promotes the formation of a stable complex between two or more DNA-binding proteins in an ATP-dependent manner without itself being part of a final effector complex.</text>
</comment>
<dbReference type="InterPro" id="IPR020667">
    <property type="entry name" value="DNA_mismatch_repair_MutL"/>
</dbReference>
<dbReference type="GO" id="GO:0140664">
    <property type="term" value="F:ATP-dependent DNA damage sensor activity"/>
    <property type="evidence" value="ECO:0007669"/>
    <property type="project" value="InterPro"/>
</dbReference>
<evidence type="ECO:0000313" key="9">
    <source>
        <dbReference type="EMBL" id="ADH86033.1"/>
    </source>
</evidence>
<name>D6Z3A8_DESAT</name>
<dbReference type="InterPro" id="IPR014762">
    <property type="entry name" value="DNA_mismatch_repair_CS"/>
</dbReference>
<evidence type="ECO:0000256" key="3">
    <source>
        <dbReference type="ARBA" id="ARBA00022763"/>
    </source>
</evidence>
<dbReference type="PROSITE" id="PS00058">
    <property type="entry name" value="DNA_MISMATCH_REPAIR_1"/>
    <property type="match status" value="1"/>
</dbReference>
<evidence type="ECO:0000259" key="8">
    <source>
        <dbReference type="SMART" id="SM01340"/>
    </source>
</evidence>
<dbReference type="GO" id="GO:0030983">
    <property type="term" value="F:mismatched DNA binding"/>
    <property type="evidence" value="ECO:0007669"/>
    <property type="project" value="InterPro"/>
</dbReference>
<dbReference type="HAMAP" id="MF_00149">
    <property type="entry name" value="DNA_mis_repair"/>
    <property type="match status" value="1"/>
</dbReference>
<dbReference type="InterPro" id="IPR014790">
    <property type="entry name" value="MutL_C"/>
</dbReference>
<dbReference type="InterPro" id="IPR042121">
    <property type="entry name" value="MutL_C_regsub"/>
</dbReference>
<dbReference type="SMART" id="SM01340">
    <property type="entry name" value="DNA_mis_repair"/>
    <property type="match status" value="1"/>
</dbReference>
<dbReference type="Pfam" id="PF08676">
    <property type="entry name" value="MutL_C"/>
    <property type="match status" value="1"/>
</dbReference>
<dbReference type="PANTHER" id="PTHR10073:SF12">
    <property type="entry name" value="DNA MISMATCH REPAIR PROTEIN MLH1"/>
    <property type="match status" value="1"/>
</dbReference>
<dbReference type="CDD" id="cd00782">
    <property type="entry name" value="MutL_Trans"/>
    <property type="match status" value="1"/>
</dbReference>
<dbReference type="NCBIfam" id="TIGR00585">
    <property type="entry name" value="mutl"/>
    <property type="match status" value="1"/>
</dbReference>
<protein>
    <recommendedName>
        <fullName evidence="2 5">DNA mismatch repair protein MutL</fullName>
    </recommendedName>
</protein>
<dbReference type="KEGG" id="dak:DaAHT2_1338"/>
<feature type="domain" description="MutL C-terminal dimerisation" evidence="7">
    <location>
        <begin position="456"/>
        <end position="600"/>
    </location>
</feature>
<feature type="region of interest" description="Disordered" evidence="6">
    <location>
        <begin position="411"/>
        <end position="437"/>
    </location>
</feature>
<evidence type="ECO:0000256" key="4">
    <source>
        <dbReference type="ARBA" id="ARBA00023204"/>
    </source>
</evidence>
<dbReference type="OrthoDB" id="9763467at2"/>
<dbReference type="RefSeq" id="WP_013163561.1">
    <property type="nucleotide sequence ID" value="NC_014216.1"/>
</dbReference>
<dbReference type="InParanoid" id="D6Z3A8"/>
<dbReference type="SUPFAM" id="SSF55874">
    <property type="entry name" value="ATPase domain of HSP90 chaperone/DNA topoisomerase II/histidine kinase"/>
    <property type="match status" value="1"/>
</dbReference>
<dbReference type="STRING" id="589865.DaAHT2_1338"/>
<evidence type="ECO:0000256" key="6">
    <source>
        <dbReference type="SAM" id="MobiDB-lite"/>
    </source>
</evidence>
<dbReference type="GO" id="GO:0032300">
    <property type="term" value="C:mismatch repair complex"/>
    <property type="evidence" value="ECO:0007669"/>
    <property type="project" value="InterPro"/>
</dbReference>
<dbReference type="CDD" id="cd16926">
    <property type="entry name" value="HATPase_MutL-MLH-PMS-like"/>
    <property type="match status" value="1"/>
</dbReference>
<dbReference type="GO" id="GO:0016887">
    <property type="term" value="F:ATP hydrolysis activity"/>
    <property type="evidence" value="ECO:0007669"/>
    <property type="project" value="InterPro"/>
</dbReference>
<dbReference type="SUPFAM" id="SSF54211">
    <property type="entry name" value="Ribosomal protein S5 domain 2-like"/>
    <property type="match status" value="1"/>
</dbReference>
<dbReference type="Gene3D" id="3.30.1370.100">
    <property type="entry name" value="MutL, C-terminal domain, regulatory subdomain"/>
    <property type="match status" value="1"/>
</dbReference>
<evidence type="ECO:0000259" key="7">
    <source>
        <dbReference type="SMART" id="SM00853"/>
    </source>
</evidence>
<dbReference type="InterPro" id="IPR038973">
    <property type="entry name" value="MutL/Mlh/Pms-like"/>
</dbReference>
<keyword evidence="3 5" id="KW-0227">DNA damage</keyword>
<dbReference type="Pfam" id="PF01119">
    <property type="entry name" value="DNA_mis_repair"/>
    <property type="match status" value="1"/>
</dbReference>
<keyword evidence="4 5" id="KW-0234">DNA repair</keyword>
<keyword evidence="10" id="KW-1185">Reference proteome</keyword>
<dbReference type="Proteomes" id="UP000001508">
    <property type="component" value="Chromosome"/>
</dbReference>
<accession>D6Z3A8</accession>
<dbReference type="InterPro" id="IPR042120">
    <property type="entry name" value="MutL_C_dimsub"/>
</dbReference>
<feature type="domain" description="DNA mismatch repair protein S5" evidence="8">
    <location>
        <begin position="210"/>
        <end position="332"/>
    </location>
</feature>
<dbReference type="InterPro" id="IPR013507">
    <property type="entry name" value="DNA_mismatch_S5_2-like"/>
</dbReference>
<dbReference type="InterPro" id="IPR020568">
    <property type="entry name" value="Ribosomal_Su5_D2-typ_SF"/>
</dbReference>
<dbReference type="SUPFAM" id="SSF118116">
    <property type="entry name" value="DNA mismatch repair protein MutL"/>
    <property type="match status" value="1"/>
</dbReference>
<dbReference type="eggNOG" id="COG0323">
    <property type="taxonomic scope" value="Bacteria"/>
</dbReference>
<evidence type="ECO:0000256" key="2">
    <source>
        <dbReference type="ARBA" id="ARBA00021975"/>
    </source>
</evidence>
<dbReference type="GO" id="GO:0005524">
    <property type="term" value="F:ATP binding"/>
    <property type="evidence" value="ECO:0007669"/>
    <property type="project" value="InterPro"/>
</dbReference>
<feature type="region of interest" description="Disordered" evidence="6">
    <location>
        <begin position="344"/>
        <end position="370"/>
    </location>
</feature>